<evidence type="ECO:0000313" key="3">
    <source>
        <dbReference type="Proteomes" id="UP000286208"/>
    </source>
</evidence>
<keyword evidence="3" id="KW-1185">Reference proteome</keyword>
<dbReference type="Pfam" id="PF13416">
    <property type="entry name" value="SBP_bac_8"/>
    <property type="match status" value="1"/>
</dbReference>
<organism evidence="2 3">
    <name type="scientific">Prescottella agglutinans</name>
    <dbReference type="NCBI Taxonomy" id="1644129"/>
    <lineage>
        <taxon>Bacteria</taxon>
        <taxon>Bacillati</taxon>
        <taxon>Actinomycetota</taxon>
        <taxon>Actinomycetes</taxon>
        <taxon>Mycobacteriales</taxon>
        <taxon>Nocardiaceae</taxon>
        <taxon>Prescottella</taxon>
    </lineage>
</organism>
<dbReference type="RefSeq" id="WP_127914614.1">
    <property type="nucleotide sequence ID" value="NZ_RKLP01000001.1"/>
</dbReference>
<dbReference type="PANTHER" id="PTHR43649">
    <property type="entry name" value="ARABINOSE-BINDING PROTEIN-RELATED"/>
    <property type="match status" value="1"/>
</dbReference>
<reference evidence="2 3" key="1">
    <citation type="submission" date="2018-11" db="EMBL/GenBank/DDBJ databases">
        <title>Rhodococcus spongicola sp. nov. and Rhodococcus xishaensis sp. nov. from marine sponges.</title>
        <authorList>
            <person name="Li L."/>
            <person name="Lin H.W."/>
        </authorList>
    </citation>
    <scope>NUCLEOTIDE SEQUENCE [LARGE SCALE GENOMIC DNA]</scope>
    <source>
        <strain evidence="2 3">CCTCC AB2014297</strain>
    </source>
</reference>
<dbReference type="OrthoDB" id="2509690at2"/>
<dbReference type="AlphaFoldDB" id="A0A438BKM1"/>
<dbReference type="Proteomes" id="UP000286208">
    <property type="component" value="Unassembled WGS sequence"/>
</dbReference>
<keyword evidence="1" id="KW-0732">Signal</keyword>
<dbReference type="SUPFAM" id="SSF53850">
    <property type="entry name" value="Periplasmic binding protein-like II"/>
    <property type="match status" value="1"/>
</dbReference>
<evidence type="ECO:0000313" key="2">
    <source>
        <dbReference type="EMBL" id="RVW11492.1"/>
    </source>
</evidence>
<name>A0A438BKM1_9NOCA</name>
<dbReference type="Gene3D" id="3.40.190.10">
    <property type="entry name" value="Periplasmic binding protein-like II"/>
    <property type="match status" value="2"/>
</dbReference>
<gene>
    <name evidence="2" type="ORF">EGT67_03550</name>
</gene>
<sequence>MRRRTTGLALLSLATALTVAGCATGTAASSSSSDGIVPELDPNQNVQITFESYNLTQAGPWTDTINGLIADFEAEHPNIDVKAQPPQGTSTAGSGTASSVQTQLLAGNPPDVAQLTFDTLDFAVNELGAQSLDSLVGTDAVQEHLAGAHPYHPRAAVLGDWKGETYGMPYVFSTPVLFYNASAFQKAGLPADTDLSTWPKVAEAAKKITATTGKPALTISCAVKGGNWCMQGLFRSAGGNVLSEDRTTVEFASNESLAAVQMLRDLYDQGVLANQDSAGQMESFMKGDSAIQLQSSAVQGMLLGASKAAGWELRAAAMPAFEGREAVPTNSGSALFVFAQDPAKQRASWELIKFLTSDHAYTEISSKIGYLPLRTSLTTDPAALKTWADGNPLLAPNLAQLDRLEPWQSYPGNSYVQIDDILATAIEESVFYGKDPAATMSAAQTRAQDLLP</sequence>
<accession>A0A438BKM1</accession>
<feature type="chain" id="PRO_5039539218" evidence="1">
    <location>
        <begin position="21"/>
        <end position="452"/>
    </location>
</feature>
<protein>
    <submittedName>
        <fullName evidence="2">ABC transporter substrate-binding protein</fullName>
    </submittedName>
</protein>
<dbReference type="PANTHER" id="PTHR43649:SF12">
    <property type="entry name" value="DIACETYLCHITOBIOSE BINDING PROTEIN DASA"/>
    <property type="match status" value="1"/>
</dbReference>
<evidence type="ECO:0000256" key="1">
    <source>
        <dbReference type="SAM" id="SignalP"/>
    </source>
</evidence>
<dbReference type="EMBL" id="RKLP01000001">
    <property type="protein sequence ID" value="RVW11492.1"/>
    <property type="molecule type" value="Genomic_DNA"/>
</dbReference>
<dbReference type="PROSITE" id="PS51257">
    <property type="entry name" value="PROKAR_LIPOPROTEIN"/>
    <property type="match status" value="1"/>
</dbReference>
<dbReference type="CDD" id="cd14748">
    <property type="entry name" value="PBP2_UgpB"/>
    <property type="match status" value="1"/>
</dbReference>
<dbReference type="InterPro" id="IPR050490">
    <property type="entry name" value="Bact_solute-bd_prot1"/>
</dbReference>
<comment type="caution">
    <text evidence="2">The sequence shown here is derived from an EMBL/GenBank/DDBJ whole genome shotgun (WGS) entry which is preliminary data.</text>
</comment>
<dbReference type="InterPro" id="IPR006059">
    <property type="entry name" value="SBP"/>
</dbReference>
<proteinExistence type="predicted"/>
<feature type="signal peptide" evidence="1">
    <location>
        <begin position="1"/>
        <end position="20"/>
    </location>
</feature>